<evidence type="ECO:0000313" key="3">
    <source>
        <dbReference type="Proteomes" id="UP001219518"/>
    </source>
</evidence>
<organism evidence="2 3">
    <name type="scientific">Frankliniella fusca</name>
    <dbReference type="NCBI Taxonomy" id="407009"/>
    <lineage>
        <taxon>Eukaryota</taxon>
        <taxon>Metazoa</taxon>
        <taxon>Ecdysozoa</taxon>
        <taxon>Arthropoda</taxon>
        <taxon>Hexapoda</taxon>
        <taxon>Insecta</taxon>
        <taxon>Pterygota</taxon>
        <taxon>Neoptera</taxon>
        <taxon>Paraneoptera</taxon>
        <taxon>Thysanoptera</taxon>
        <taxon>Terebrantia</taxon>
        <taxon>Thripoidea</taxon>
        <taxon>Thripidae</taxon>
        <taxon>Frankliniella</taxon>
    </lineage>
</organism>
<proteinExistence type="predicted"/>
<feature type="region of interest" description="Disordered" evidence="1">
    <location>
        <begin position="51"/>
        <end position="75"/>
    </location>
</feature>
<evidence type="ECO:0000256" key="1">
    <source>
        <dbReference type="SAM" id="MobiDB-lite"/>
    </source>
</evidence>
<protein>
    <submittedName>
        <fullName evidence="2">Glycoprotein</fullName>
    </submittedName>
</protein>
<name>A0AAE1HK84_9NEOP</name>
<comment type="caution">
    <text evidence="2">The sequence shown here is derived from an EMBL/GenBank/DDBJ whole genome shotgun (WGS) entry which is preliminary data.</text>
</comment>
<reference evidence="2" key="1">
    <citation type="submission" date="2021-07" db="EMBL/GenBank/DDBJ databases">
        <authorList>
            <person name="Catto M.A."/>
            <person name="Jacobson A."/>
            <person name="Kennedy G."/>
            <person name="Labadie P."/>
            <person name="Hunt B.G."/>
            <person name="Srinivasan R."/>
        </authorList>
    </citation>
    <scope>NUCLEOTIDE SEQUENCE</scope>
    <source>
        <strain evidence="2">PL_HMW_Pooled</strain>
        <tissue evidence="2">Head</tissue>
    </source>
</reference>
<evidence type="ECO:0000313" key="2">
    <source>
        <dbReference type="EMBL" id="KAK3922673.1"/>
    </source>
</evidence>
<accession>A0AAE1HK84</accession>
<gene>
    <name evidence="2" type="ORF">KUF71_001469</name>
</gene>
<reference evidence="2" key="2">
    <citation type="journal article" date="2023" name="BMC Genomics">
        <title>Pest status, molecular evolution, and epigenetic factors derived from the genome assembly of Frankliniella fusca, a thysanopteran phytovirus vector.</title>
        <authorList>
            <person name="Catto M.A."/>
            <person name="Labadie P.E."/>
            <person name="Jacobson A.L."/>
            <person name="Kennedy G.G."/>
            <person name="Srinivasan R."/>
            <person name="Hunt B.G."/>
        </authorList>
    </citation>
    <scope>NUCLEOTIDE SEQUENCE</scope>
    <source>
        <strain evidence="2">PL_HMW_Pooled</strain>
    </source>
</reference>
<dbReference type="AlphaFoldDB" id="A0AAE1HK84"/>
<dbReference type="EMBL" id="JAHWGI010001107">
    <property type="protein sequence ID" value="KAK3922673.1"/>
    <property type="molecule type" value="Genomic_DNA"/>
</dbReference>
<keyword evidence="3" id="KW-1185">Reference proteome</keyword>
<dbReference type="Proteomes" id="UP001219518">
    <property type="component" value="Unassembled WGS sequence"/>
</dbReference>
<sequence length="75" mass="8435">MHTSLAPKTYSLAVTGHIFQSISSKYVKLGSYAIATVKLISCTLNLRATWAPETPRPGQPRWRPERQASEQKYQS</sequence>